<dbReference type="STRING" id="400055.SAMN04490243_0128"/>
<evidence type="ECO:0000313" key="4">
    <source>
        <dbReference type="Proteomes" id="UP000199534"/>
    </source>
</evidence>
<feature type="signal peptide" evidence="1">
    <location>
        <begin position="1"/>
        <end position="24"/>
    </location>
</feature>
<dbReference type="EMBL" id="FOYQ01000001">
    <property type="protein sequence ID" value="SFR31301.1"/>
    <property type="molecule type" value="Genomic_DNA"/>
</dbReference>
<dbReference type="Pfam" id="PF00403">
    <property type="entry name" value="HMA"/>
    <property type="match status" value="1"/>
</dbReference>
<evidence type="ECO:0000313" key="3">
    <source>
        <dbReference type="EMBL" id="SFR31301.1"/>
    </source>
</evidence>
<accession>A0A1I6FMY6</accession>
<protein>
    <submittedName>
        <fullName evidence="3">Copper chaperone CopZ</fullName>
    </submittedName>
</protein>
<evidence type="ECO:0000259" key="2">
    <source>
        <dbReference type="PROSITE" id="PS50846"/>
    </source>
</evidence>
<dbReference type="GO" id="GO:0046872">
    <property type="term" value="F:metal ion binding"/>
    <property type="evidence" value="ECO:0007669"/>
    <property type="project" value="InterPro"/>
</dbReference>
<sequence length="221" mass="23956">MKNIQLKQWGKAIFLALVIFGAQAATAQKAMDQFKIQVDGLGCPFCAYGLEKKFKEFKGIKQVAIDIETGNFTFEYPAEKALTLEAVVKQVEKAGYTPVTTMITRADGQVEESGGELASGNSGSMDNGETVASQATLKVAGNCEMCQARIEKAAKSIAGVTAASWDKKTKILTLDWTGKENPLDQVSQQIAAVGHDTEKHKAAQETYEGLPACCYYERIQD</sequence>
<reference evidence="3 4" key="1">
    <citation type="submission" date="2016-10" db="EMBL/GenBank/DDBJ databases">
        <authorList>
            <person name="de Groot N.N."/>
        </authorList>
    </citation>
    <scope>NUCLEOTIDE SEQUENCE [LARGE SCALE GENOMIC DNA]</scope>
    <source>
        <strain evidence="3 4">DSM 21019</strain>
    </source>
</reference>
<dbReference type="InterPro" id="IPR036163">
    <property type="entry name" value="HMA_dom_sf"/>
</dbReference>
<feature type="domain" description="HMA" evidence="2">
    <location>
        <begin position="132"/>
        <end position="198"/>
    </location>
</feature>
<dbReference type="RefSeq" id="WP_092979868.1">
    <property type="nucleotide sequence ID" value="NZ_FOYQ01000001.1"/>
</dbReference>
<keyword evidence="1" id="KW-0732">Signal</keyword>
<organism evidence="3 4">
    <name type="scientific">Robiginitalea myxolifaciens</name>
    <dbReference type="NCBI Taxonomy" id="400055"/>
    <lineage>
        <taxon>Bacteria</taxon>
        <taxon>Pseudomonadati</taxon>
        <taxon>Bacteroidota</taxon>
        <taxon>Flavobacteriia</taxon>
        <taxon>Flavobacteriales</taxon>
        <taxon>Flavobacteriaceae</taxon>
        <taxon>Robiginitalea</taxon>
    </lineage>
</organism>
<evidence type="ECO:0000256" key="1">
    <source>
        <dbReference type="SAM" id="SignalP"/>
    </source>
</evidence>
<dbReference type="CDD" id="cd00371">
    <property type="entry name" value="HMA"/>
    <property type="match status" value="2"/>
</dbReference>
<feature type="domain" description="HMA" evidence="2">
    <location>
        <begin position="32"/>
        <end position="99"/>
    </location>
</feature>
<name>A0A1I6FMY6_9FLAO</name>
<dbReference type="InterPro" id="IPR006121">
    <property type="entry name" value="HMA_dom"/>
</dbReference>
<dbReference type="Gene3D" id="3.30.70.100">
    <property type="match status" value="2"/>
</dbReference>
<dbReference type="SUPFAM" id="SSF55008">
    <property type="entry name" value="HMA, heavy metal-associated domain"/>
    <property type="match status" value="2"/>
</dbReference>
<gene>
    <name evidence="3" type="ORF">SAMN04490243_0128</name>
</gene>
<proteinExistence type="predicted"/>
<dbReference type="PROSITE" id="PS50846">
    <property type="entry name" value="HMA_2"/>
    <property type="match status" value="2"/>
</dbReference>
<feature type="chain" id="PRO_5011550387" evidence="1">
    <location>
        <begin position="25"/>
        <end position="221"/>
    </location>
</feature>
<dbReference type="AlphaFoldDB" id="A0A1I6FMY6"/>
<keyword evidence="4" id="KW-1185">Reference proteome</keyword>
<dbReference type="Proteomes" id="UP000199534">
    <property type="component" value="Unassembled WGS sequence"/>
</dbReference>
<dbReference type="OrthoDB" id="5513217at2"/>